<feature type="domain" description="C-type lysozyme inhibitor" evidence="6">
    <location>
        <begin position="43"/>
        <end position="95"/>
    </location>
</feature>
<dbReference type="SUPFAM" id="SSF141488">
    <property type="entry name" value="YdhA-like"/>
    <property type="match status" value="1"/>
</dbReference>
<dbReference type="InterPro" id="IPR018660">
    <property type="entry name" value="MliC"/>
</dbReference>
<dbReference type="PROSITE" id="PS51257">
    <property type="entry name" value="PROKAR_LIPOPROTEIN"/>
    <property type="match status" value="1"/>
</dbReference>
<evidence type="ECO:0000256" key="2">
    <source>
        <dbReference type="ARBA" id="ARBA00023136"/>
    </source>
</evidence>
<feature type="signal peptide" evidence="5">
    <location>
        <begin position="1"/>
        <end position="21"/>
    </location>
</feature>
<dbReference type="RefSeq" id="WP_176483384.1">
    <property type="nucleotide sequence ID" value="NZ_CBCSBM010000016.1"/>
</dbReference>
<feature type="chain" id="PRO_5047131040" evidence="5">
    <location>
        <begin position="22"/>
        <end position="122"/>
    </location>
</feature>
<keyword evidence="2" id="KW-0472">Membrane</keyword>
<reference evidence="7 8" key="1">
    <citation type="submission" date="2020-07" db="EMBL/GenBank/DDBJ databases">
        <title>Halophilic bacteria isolated from french cheeses.</title>
        <authorList>
            <person name="Kothe C.I."/>
            <person name="Farah-Kraiem B."/>
            <person name="Renault P."/>
            <person name="Dridi B."/>
        </authorList>
    </citation>
    <scope>NUCLEOTIDE SEQUENCE [LARGE SCALE GENOMIC DNA]</scope>
    <source>
        <strain evidence="7 8">FME1</strain>
    </source>
</reference>
<keyword evidence="1 5" id="KW-0732">Signal</keyword>
<name>A0ABR9F4N8_9GAMM</name>
<dbReference type="Gene3D" id="2.40.128.200">
    <property type="match status" value="1"/>
</dbReference>
<evidence type="ECO:0000313" key="7">
    <source>
        <dbReference type="EMBL" id="MBE0401438.1"/>
    </source>
</evidence>
<dbReference type="Pfam" id="PF09864">
    <property type="entry name" value="MliC"/>
    <property type="match status" value="1"/>
</dbReference>
<comment type="caution">
    <text evidence="7">The sequence shown here is derived from an EMBL/GenBank/DDBJ whole genome shotgun (WGS) entry which is preliminary data.</text>
</comment>
<sequence length="122" mass="12826">MKIFVPLTITSILFISGCANSAQNQVDAQASAATLPESIMHSYECESGETIAAAYPSADTARVQYKGRSYSMQIAVSGSGARYVSDDLEWWTKGSGSGSEGILLSHLADGTSGDIIERCAVP</sequence>
<accession>A0ABR9F4N8</accession>
<evidence type="ECO:0000256" key="5">
    <source>
        <dbReference type="SAM" id="SignalP"/>
    </source>
</evidence>
<evidence type="ECO:0000256" key="3">
    <source>
        <dbReference type="ARBA" id="ARBA00023139"/>
    </source>
</evidence>
<protein>
    <submittedName>
        <fullName evidence="7">MliC family protein</fullName>
    </submittedName>
</protein>
<keyword evidence="8" id="KW-1185">Reference proteome</keyword>
<dbReference type="InterPro" id="IPR036328">
    <property type="entry name" value="MliC_sf"/>
</dbReference>
<evidence type="ECO:0000259" key="6">
    <source>
        <dbReference type="Pfam" id="PF09864"/>
    </source>
</evidence>
<dbReference type="EMBL" id="RRZD01000017">
    <property type="protein sequence ID" value="MBE0401438.1"/>
    <property type="molecule type" value="Genomic_DNA"/>
</dbReference>
<evidence type="ECO:0000256" key="1">
    <source>
        <dbReference type="ARBA" id="ARBA00022729"/>
    </source>
</evidence>
<dbReference type="Proteomes" id="UP001645039">
    <property type="component" value="Unassembled WGS sequence"/>
</dbReference>
<keyword evidence="3" id="KW-0564">Palmitate</keyword>
<evidence type="ECO:0000256" key="4">
    <source>
        <dbReference type="ARBA" id="ARBA00023288"/>
    </source>
</evidence>
<proteinExistence type="predicted"/>
<gene>
    <name evidence="7" type="ORF">EI168_15220</name>
</gene>
<evidence type="ECO:0000313" key="8">
    <source>
        <dbReference type="Proteomes" id="UP001645039"/>
    </source>
</evidence>
<keyword evidence="4" id="KW-0449">Lipoprotein</keyword>
<organism evidence="7 8">
    <name type="scientific">Halomonas casei</name>
    <dbReference type="NCBI Taxonomy" id="2742613"/>
    <lineage>
        <taxon>Bacteria</taxon>
        <taxon>Pseudomonadati</taxon>
        <taxon>Pseudomonadota</taxon>
        <taxon>Gammaproteobacteria</taxon>
        <taxon>Oceanospirillales</taxon>
        <taxon>Halomonadaceae</taxon>
        <taxon>Halomonas</taxon>
    </lineage>
</organism>